<proteinExistence type="predicted"/>
<dbReference type="SUPFAM" id="SSF160631">
    <property type="entry name" value="SMI1/KNR4-like"/>
    <property type="match status" value="1"/>
</dbReference>
<keyword evidence="3" id="KW-1185">Reference proteome</keyword>
<dbReference type="EMBL" id="CP040396">
    <property type="protein sequence ID" value="QCT01589.1"/>
    <property type="molecule type" value="Genomic_DNA"/>
</dbReference>
<dbReference type="InterPro" id="IPR018958">
    <property type="entry name" value="Knr4/Smi1-like_dom"/>
</dbReference>
<sequence length="137" mass="16047">MQWQFAKSIATVYDLWAVESHFNIKLPVVYGRIVLEHHGARPIPNQFDTYKRMGHRIKTFLPVSKKEKGNVYDVYAWIQTRLQPGMIPFASDDGGNYICFDYKGNEQEPIIVFWNHEVEDTMEMVSSSFEGFMKSIY</sequence>
<dbReference type="OrthoDB" id="8657476at2"/>
<protein>
    <submittedName>
        <fullName evidence="2">Cell wall assembly/cell proliferation coordinating protein</fullName>
    </submittedName>
</protein>
<dbReference type="Gene3D" id="3.40.1580.10">
    <property type="entry name" value="SMI1/KNR4-like"/>
    <property type="match status" value="1"/>
</dbReference>
<evidence type="ECO:0000259" key="1">
    <source>
        <dbReference type="Pfam" id="PF09346"/>
    </source>
</evidence>
<evidence type="ECO:0000313" key="3">
    <source>
        <dbReference type="Proteomes" id="UP000300879"/>
    </source>
</evidence>
<feature type="domain" description="Knr4/Smi1-like" evidence="1">
    <location>
        <begin position="11"/>
        <end position="134"/>
    </location>
</feature>
<dbReference type="AlphaFoldDB" id="A0A4P8XMR9"/>
<gene>
    <name evidence="2" type="ORF">E6C60_0868</name>
</gene>
<dbReference type="InterPro" id="IPR037883">
    <property type="entry name" value="Knr4/Smi1-like_sf"/>
</dbReference>
<dbReference type="Pfam" id="PF09346">
    <property type="entry name" value="SMI1_KNR4"/>
    <property type="match status" value="1"/>
</dbReference>
<accession>A0A4P8XMR9</accession>
<dbReference type="Proteomes" id="UP000300879">
    <property type="component" value="Chromosome"/>
</dbReference>
<organism evidence="2 3">
    <name type="scientific">Paenibacillus algicola</name>
    <dbReference type="NCBI Taxonomy" id="2565926"/>
    <lineage>
        <taxon>Bacteria</taxon>
        <taxon>Bacillati</taxon>
        <taxon>Bacillota</taxon>
        <taxon>Bacilli</taxon>
        <taxon>Bacillales</taxon>
        <taxon>Paenibacillaceae</taxon>
        <taxon>Paenibacillus</taxon>
    </lineage>
</organism>
<reference evidence="2 3" key="1">
    <citation type="submission" date="2019-05" db="EMBL/GenBank/DDBJ databases">
        <authorList>
            <person name="Chen C."/>
        </authorList>
    </citation>
    <scope>NUCLEOTIDE SEQUENCE [LARGE SCALE GENOMIC DNA]</scope>
    <source>
        <strain evidence="2 3">HB172198</strain>
    </source>
</reference>
<evidence type="ECO:0000313" key="2">
    <source>
        <dbReference type="EMBL" id="QCT01589.1"/>
    </source>
</evidence>
<name>A0A4P8XMR9_9BACL</name>
<dbReference type="RefSeq" id="WP_138224702.1">
    <property type="nucleotide sequence ID" value="NZ_CP040396.1"/>
</dbReference>
<dbReference type="KEGG" id="palo:E6C60_0868"/>